<dbReference type="GO" id="GO:0046872">
    <property type="term" value="F:metal ion binding"/>
    <property type="evidence" value="ECO:0007669"/>
    <property type="project" value="UniProtKB-KW"/>
</dbReference>
<dbReference type="GO" id="GO:0016787">
    <property type="term" value="F:hydrolase activity"/>
    <property type="evidence" value="ECO:0007669"/>
    <property type="project" value="UniProtKB-KW"/>
</dbReference>
<dbReference type="GO" id="GO:0050313">
    <property type="term" value="F:sulfur dioxygenase activity"/>
    <property type="evidence" value="ECO:0007669"/>
    <property type="project" value="InterPro"/>
</dbReference>
<dbReference type="GeneID" id="36833446"/>
<dbReference type="Pfam" id="PF00753">
    <property type="entry name" value="Lactamase_B"/>
    <property type="match status" value="1"/>
</dbReference>
<evidence type="ECO:0000313" key="3">
    <source>
        <dbReference type="EMBL" id="AWR95663.1"/>
    </source>
</evidence>
<proteinExistence type="predicted"/>
<dbReference type="InterPro" id="IPR001279">
    <property type="entry name" value="Metallo-B-lactamas"/>
</dbReference>
<dbReference type="KEGG" id="abri:DFR85_14780"/>
<dbReference type="EMBL" id="CP029289">
    <property type="protein sequence ID" value="AWR95663.1"/>
    <property type="molecule type" value="Genomic_DNA"/>
</dbReference>
<dbReference type="AlphaFoldDB" id="A0A2U9IHY7"/>
<dbReference type="InterPro" id="IPR044528">
    <property type="entry name" value="POD-like_MBL-fold"/>
</dbReference>
<keyword evidence="1" id="KW-0479">Metal-binding</keyword>
<protein>
    <submittedName>
        <fullName evidence="3">MBL fold metallo-hydrolase</fullName>
    </submittedName>
</protein>
<feature type="domain" description="Metallo-beta-lactamase" evidence="2">
    <location>
        <begin position="12"/>
        <end position="182"/>
    </location>
</feature>
<dbReference type="CDD" id="cd07724">
    <property type="entry name" value="POD-like_MBL-fold"/>
    <property type="match status" value="1"/>
</dbReference>
<evidence type="ECO:0000313" key="4">
    <source>
        <dbReference type="Proteomes" id="UP000248044"/>
    </source>
</evidence>
<dbReference type="GO" id="GO:0006749">
    <property type="term" value="P:glutathione metabolic process"/>
    <property type="evidence" value="ECO:0007669"/>
    <property type="project" value="InterPro"/>
</dbReference>
<evidence type="ECO:0000259" key="2">
    <source>
        <dbReference type="SMART" id="SM00849"/>
    </source>
</evidence>
<dbReference type="InterPro" id="IPR051682">
    <property type="entry name" value="Mito_Persulfide_Diox"/>
</dbReference>
<dbReference type="SUPFAM" id="SSF56281">
    <property type="entry name" value="Metallo-hydrolase/oxidoreductase"/>
    <property type="match status" value="1"/>
</dbReference>
<name>A0A2U9IHY7_9CREN</name>
<organism evidence="3 4">
    <name type="scientific">Acidianus brierleyi</name>
    <dbReference type="NCBI Taxonomy" id="41673"/>
    <lineage>
        <taxon>Archaea</taxon>
        <taxon>Thermoproteota</taxon>
        <taxon>Thermoprotei</taxon>
        <taxon>Sulfolobales</taxon>
        <taxon>Sulfolobaceae</taxon>
        <taxon>Acidianus</taxon>
    </lineage>
</organism>
<sequence>MIFRYVLSKSGGCLTYIFGCTQAGELFVVDPKYDVLNEIIKLSEDLGMKISYIIDTHTHADHISGVRKLQSLTNANIYYSEYSQIKFPSERIKDGEEIKSGNVKIKAVYTPGHTPDSMSLLIYDKRRDDSWTEPWSMLTGDTLFVGSVGRIDINKDNSEENLYYSLQKIKKFPDYVEIYPSHTSGSVCGLGISGKPSSTIGFEKRFNKLFKIDNKEEFIKQINQMNLEKSTEFERNIKINLEGMI</sequence>
<dbReference type="PANTHER" id="PTHR43084">
    <property type="entry name" value="PERSULFIDE DIOXYGENASE ETHE1"/>
    <property type="match status" value="1"/>
</dbReference>
<dbReference type="RefSeq" id="WP_110271541.1">
    <property type="nucleotide sequence ID" value="NZ_CP029289.2"/>
</dbReference>
<dbReference type="SMART" id="SM00849">
    <property type="entry name" value="Lactamase_B"/>
    <property type="match status" value="1"/>
</dbReference>
<dbReference type="Proteomes" id="UP000248044">
    <property type="component" value="Chromosome"/>
</dbReference>
<keyword evidence="4" id="KW-1185">Reference proteome</keyword>
<dbReference type="InterPro" id="IPR036866">
    <property type="entry name" value="RibonucZ/Hydroxyglut_hydro"/>
</dbReference>
<dbReference type="FunFam" id="3.60.15.10:FF:000030">
    <property type="entry name" value="Metallo-beta-lactamase family protein"/>
    <property type="match status" value="1"/>
</dbReference>
<keyword evidence="3" id="KW-0378">Hydrolase</keyword>
<dbReference type="PANTHER" id="PTHR43084:SF1">
    <property type="entry name" value="PERSULFIDE DIOXYGENASE ETHE1, MITOCHONDRIAL"/>
    <property type="match status" value="1"/>
</dbReference>
<dbReference type="OrthoDB" id="197151at2157"/>
<evidence type="ECO:0000256" key="1">
    <source>
        <dbReference type="ARBA" id="ARBA00022723"/>
    </source>
</evidence>
<accession>A0A2U9IHY7</accession>
<dbReference type="Gene3D" id="3.60.15.10">
    <property type="entry name" value="Ribonuclease Z/Hydroxyacylglutathione hydrolase-like"/>
    <property type="match status" value="1"/>
</dbReference>
<reference evidence="3 4" key="1">
    <citation type="submission" date="2018-05" db="EMBL/GenBank/DDBJ databases">
        <title>Complete Genome Sequences of Extremely Thermoacidophilic, Metal-Mobilizing Type-Strain Members of the Archaeal Family Sulfolobaceae: Acidianus brierleyi DSM-1651T, Acidianus sulfidivorans DSM-18786T, Metallosphaera hakonensis DSM-7519T, and Metallosphaera prunae DSM-10039T.</title>
        <authorList>
            <person name="Counts J.A."/>
            <person name="Kelly R.M."/>
        </authorList>
    </citation>
    <scope>NUCLEOTIDE SEQUENCE [LARGE SCALE GENOMIC DNA]</scope>
    <source>
        <strain evidence="3 4">DSM 1651</strain>
    </source>
</reference>
<dbReference type="GO" id="GO:0070813">
    <property type="term" value="P:hydrogen sulfide metabolic process"/>
    <property type="evidence" value="ECO:0007669"/>
    <property type="project" value="TreeGrafter"/>
</dbReference>
<gene>
    <name evidence="3" type="ORF">DFR85_14780</name>
</gene>